<dbReference type="SUPFAM" id="SSF55021">
    <property type="entry name" value="ACT-like"/>
    <property type="match status" value="2"/>
</dbReference>
<dbReference type="InterPro" id="IPR045865">
    <property type="entry name" value="ACT-like_dom_sf"/>
</dbReference>
<reference evidence="2 3" key="1">
    <citation type="submission" date="2022-03" db="EMBL/GenBank/DDBJ databases">
        <title>Parabacteroides sp. nov. isolated from swine feces.</title>
        <authorList>
            <person name="Bak J.E."/>
        </authorList>
    </citation>
    <scope>NUCLEOTIDE SEQUENCE [LARGE SCALE GENOMIC DNA]</scope>
    <source>
        <strain evidence="2 3">AGMB00274</strain>
    </source>
</reference>
<dbReference type="Gene3D" id="3.30.2130.10">
    <property type="entry name" value="VC0802-like"/>
    <property type="match status" value="1"/>
</dbReference>
<dbReference type="RefSeq" id="WP_243325946.1">
    <property type="nucleotide sequence ID" value="NZ_JAKZMM010000036.1"/>
</dbReference>
<dbReference type="PANTHER" id="PTHR40099:SF1">
    <property type="entry name" value="ACETOLACTATE SYNTHASE, SMALL SUBUNIT"/>
    <property type="match status" value="1"/>
</dbReference>
<dbReference type="InterPro" id="IPR045739">
    <property type="entry name" value="ACT_dom_pair"/>
</dbReference>
<gene>
    <name evidence="2" type="ORF">MUN53_13195</name>
</gene>
<protein>
    <submittedName>
        <fullName evidence="2">Acetolactate synthase</fullName>
    </submittedName>
</protein>
<proteinExistence type="predicted"/>
<evidence type="ECO:0000313" key="3">
    <source>
        <dbReference type="Proteomes" id="UP001165444"/>
    </source>
</evidence>
<evidence type="ECO:0000259" key="1">
    <source>
        <dbReference type="Pfam" id="PF19571"/>
    </source>
</evidence>
<dbReference type="EMBL" id="JAKZMM010000036">
    <property type="protein sequence ID" value="MCJ2381553.1"/>
    <property type="molecule type" value="Genomic_DNA"/>
</dbReference>
<evidence type="ECO:0000313" key="2">
    <source>
        <dbReference type="EMBL" id="MCJ2381553.1"/>
    </source>
</evidence>
<dbReference type="PANTHER" id="PTHR40099">
    <property type="entry name" value="ACETOLACTATE SYNTHASE, SMALL SUBUNIT"/>
    <property type="match status" value="1"/>
</dbReference>
<feature type="domain" description="ACT" evidence="1">
    <location>
        <begin position="1"/>
        <end position="141"/>
    </location>
</feature>
<comment type="caution">
    <text evidence="2">The sequence shown here is derived from an EMBL/GenBank/DDBJ whole genome shotgun (WGS) entry which is preliminary data.</text>
</comment>
<organism evidence="2 3">
    <name type="scientific">Parabacteroides faecalis</name>
    <dbReference type="NCBI Taxonomy" id="2924040"/>
    <lineage>
        <taxon>Bacteria</taxon>
        <taxon>Pseudomonadati</taxon>
        <taxon>Bacteroidota</taxon>
        <taxon>Bacteroidia</taxon>
        <taxon>Bacteroidales</taxon>
        <taxon>Tannerellaceae</taxon>
        <taxon>Parabacteroides</taxon>
    </lineage>
</organism>
<dbReference type="Pfam" id="PF19571">
    <property type="entry name" value="ACT_8"/>
    <property type="match status" value="1"/>
</dbReference>
<name>A0ABT0C3G1_9BACT</name>
<accession>A0ABT0C3G1</accession>
<keyword evidence="3" id="KW-1185">Reference proteome</keyword>
<sequence>MTVNQISIFLENKYGKLSEILMLLAEAKIRIIAATVADTSEYGILRIIVNDPQRAFKILKENNVSANLTDVLAIVTHSEAAGFAQTLQAFTKAGLSIEYMYCFSIKDKSILILRTNNREAAREVIRRQNMEYLSESDLLKMD</sequence>
<dbReference type="Proteomes" id="UP001165444">
    <property type="component" value="Unassembled WGS sequence"/>
</dbReference>